<dbReference type="Proteomes" id="UP000663889">
    <property type="component" value="Unassembled WGS sequence"/>
</dbReference>
<evidence type="ECO:0000313" key="2">
    <source>
        <dbReference type="Proteomes" id="UP000663889"/>
    </source>
</evidence>
<protein>
    <submittedName>
        <fullName evidence="1">Uncharacterized protein</fullName>
    </submittedName>
</protein>
<dbReference type="SUPFAM" id="SSF48452">
    <property type="entry name" value="TPR-like"/>
    <property type="match status" value="1"/>
</dbReference>
<sequence>DEWLLAIESYSEAIKTTESKPTTDLPLYVLYSNRSASFIQNKNYYSGYEDAR</sequence>
<gene>
    <name evidence="1" type="ORF">SEV965_LOCUS20944</name>
</gene>
<dbReference type="AlphaFoldDB" id="A0A814W6M1"/>
<evidence type="ECO:0000313" key="1">
    <source>
        <dbReference type="EMBL" id="CAF1197360.1"/>
    </source>
</evidence>
<dbReference type="EMBL" id="CAJNOU010001394">
    <property type="protein sequence ID" value="CAF1197360.1"/>
    <property type="molecule type" value="Genomic_DNA"/>
</dbReference>
<accession>A0A814W6M1</accession>
<reference evidence="1" key="1">
    <citation type="submission" date="2021-02" db="EMBL/GenBank/DDBJ databases">
        <authorList>
            <person name="Nowell W R."/>
        </authorList>
    </citation>
    <scope>NUCLEOTIDE SEQUENCE</scope>
</reference>
<proteinExistence type="predicted"/>
<feature type="non-terminal residue" evidence="1">
    <location>
        <position position="1"/>
    </location>
</feature>
<comment type="caution">
    <text evidence="1">The sequence shown here is derived from an EMBL/GenBank/DDBJ whole genome shotgun (WGS) entry which is preliminary data.</text>
</comment>
<dbReference type="InterPro" id="IPR011990">
    <property type="entry name" value="TPR-like_helical_dom_sf"/>
</dbReference>
<dbReference type="Gene3D" id="1.25.40.10">
    <property type="entry name" value="Tetratricopeptide repeat domain"/>
    <property type="match status" value="1"/>
</dbReference>
<organism evidence="1 2">
    <name type="scientific">Rotaria sordida</name>
    <dbReference type="NCBI Taxonomy" id="392033"/>
    <lineage>
        <taxon>Eukaryota</taxon>
        <taxon>Metazoa</taxon>
        <taxon>Spiralia</taxon>
        <taxon>Gnathifera</taxon>
        <taxon>Rotifera</taxon>
        <taxon>Eurotatoria</taxon>
        <taxon>Bdelloidea</taxon>
        <taxon>Philodinida</taxon>
        <taxon>Philodinidae</taxon>
        <taxon>Rotaria</taxon>
    </lineage>
</organism>
<name>A0A814W6M1_9BILA</name>